<keyword evidence="1" id="KW-0812">Transmembrane</keyword>
<evidence type="ECO:0000256" key="1">
    <source>
        <dbReference type="SAM" id="Phobius"/>
    </source>
</evidence>
<dbReference type="SUPFAM" id="SSF56300">
    <property type="entry name" value="Metallo-dependent phosphatases"/>
    <property type="match status" value="1"/>
</dbReference>
<reference evidence="3 4" key="1">
    <citation type="submission" date="2016-10" db="EMBL/GenBank/DDBJ databases">
        <authorList>
            <person name="de Groot N.N."/>
        </authorList>
    </citation>
    <scope>NUCLEOTIDE SEQUENCE [LARGE SCALE GENOMIC DNA]</scope>
    <source>
        <strain evidence="3 4">DSM 9179</strain>
    </source>
</reference>
<feature type="domain" description="Calcineurin-like phosphoesterase" evidence="2">
    <location>
        <begin position="979"/>
        <end position="1174"/>
    </location>
</feature>
<dbReference type="InterPro" id="IPR051918">
    <property type="entry name" value="STPP_CPPED1"/>
</dbReference>
<dbReference type="Proteomes" id="UP000199701">
    <property type="component" value="Unassembled WGS sequence"/>
</dbReference>
<evidence type="ECO:0000259" key="2">
    <source>
        <dbReference type="Pfam" id="PF00149"/>
    </source>
</evidence>
<dbReference type="PANTHER" id="PTHR43143:SF5">
    <property type="entry name" value="SECRETED PROTEIN"/>
    <property type="match status" value="1"/>
</dbReference>
<dbReference type="RefSeq" id="WP_092452129.1">
    <property type="nucleotide sequence ID" value="NZ_FOJI01000004.1"/>
</dbReference>
<dbReference type="EMBL" id="FOJI01000004">
    <property type="protein sequence ID" value="SEW10591.1"/>
    <property type="molecule type" value="Genomic_DNA"/>
</dbReference>
<feature type="transmembrane region" description="Helical" evidence="1">
    <location>
        <begin position="1365"/>
        <end position="1383"/>
    </location>
</feature>
<dbReference type="InterPro" id="IPR029052">
    <property type="entry name" value="Metallo-depent_PP-like"/>
</dbReference>
<gene>
    <name evidence="3" type="ORF">SAMN05421659_104247</name>
</gene>
<proteinExistence type="predicted"/>
<dbReference type="GO" id="GO:0016787">
    <property type="term" value="F:hydrolase activity"/>
    <property type="evidence" value="ECO:0007669"/>
    <property type="project" value="InterPro"/>
</dbReference>
<keyword evidence="1" id="KW-0472">Membrane</keyword>
<protein>
    <submittedName>
        <fullName evidence="3">LPXTG-motif cell wall anchor domain-containing protein</fullName>
    </submittedName>
</protein>
<dbReference type="PANTHER" id="PTHR43143">
    <property type="entry name" value="METALLOPHOSPHOESTERASE, CALCINEURIN SUPERFAMILY"/>
    <property type="match status" value="1"/>
</dbReference>
<keyword evidence="4" id="KW-1185">Reference proteome</keyword>
<dbReference type="NCBIfam" id="TIGR01167">
    <property type="entry name" value="LPXTG_anchor"/>
    <property type="match status" value="1"/>
</dbReference>
<accession>A0A1I0P8I9</accession>
<dbReference type="OrthoDB" id="2036332at2"/>
<organism evidence="3 4">
    <name type="scientific">[Clostridium] fimetarium</name>
    <dbReference type="NCBI Taxonomy" id="99656"/>
    <lineage>
        <taxon>Bacteria</taxon>
        <taxon>Bacillati</taxon>
        <taxon>Bacillota</taxon>
        <taxon>Clostridia</taxon>
        <taxon>Lachnospirales</taxon>
        <taxon>Lachnospiraceae</taxon>
    </lineage>
</organism>
<dbReference type="Pfam" id="PF00149">
    <property type="entry name" value="Metallophos"/>
    <property type="match status" value="1"/>
</dbReference>
<dbReference type="InterPro" id="IPR004843">
    <property type="entry name" value="Calcineurin-like_PHP"/>
</dbReference>
<dbReference type="STRING" id="99656.SAMN05421659_104247"/>
<sequence>MKKKFSQRVISLGFCAILAMSSIVYSPKNIIADEITSSVTNQALAQGITQAPGNNIWITELYPNDVDRSATYVSKSDLMEFVEITNTGDVDLDFNNGYGLYYEYPSGTSTVMKELTVTDVLGNAAVTIKAGETVVIWSKRSDIATGPTESQFRAAMNIAADVQVLICSGQNGFAEDDRGFAIKTDAGNIVSYFHYTTAIDTADGLAVNLEIPDFGYEMLPFEQLKPTSAGIAYYSQLNGRGNITIPADTTPNGLYITEIRPNDSNRDAKFGSGVNDVMECLELTNTTDKDIDLNKEYELYFVVKETSKKKLPLYKTDRTSTECIIPAGGTAVIWCDRQDSLVKGTDYNNWPTEEEFRGAYAIPDSSPVFVFTNQNGLTNTQRGFELRKINNDKTTTIVSNYFWDGVSDVIDNKSVQLGVNPEGPEMLVYSRSVASTMGIVVEDQLKYAADDKSFPELNLLDDSNTVNQGDFFRIPYYYAGTEAMPVKSIELYYKTSQMNNYECVKTTSFAIYNKYYAFIPSDIVLNAEYVDYYVKANNAYHSTMTEVHRISMNKVNNAEGLRVNIDGKTAADTNSVSGIINITAKNFADATPNISANLDGNELTTTHSLEKGAFYTFSYAGIDSYFKNALTCGDKIIKLMANCSEIPTNSSMAILVDSYNFTYKEDGSATVELAIRTGTYGSTWESDTAANNDDFSINSIALSLTDGTIIYPTTFTNEKGESLNYMGSTKMGDSTGCNIAAKAIFDIPLAKVDATAMTIDTTKLSDGVHNLVVKSGDVSKIISINVDNSVKVIAEEKAVDYNAAISVDAVSTQATAAVSTTQEADTVSVYEAKMLADMNVYEGSGDSTYSAVAESGDKKTTSDNGELPYQIYEIATDGVETESIRFEVNAVSDYGRDVQVYALNVENNKWELLESEKQDNKITVIFPLEDKIMGGKVKVLVQARGDEYTPYTNEDTKKTVADNYNWDGTTVPEQYDFSLAWITDTQYYSEQYMSNFDSMTDWIINKQAEMGIEYVIHTGDIVDEFNEEYEFVNASNELKKFEDAGIPYGVLGGNHDVAHGNERFELYNKYFGSIRYKDMSSYGDSYKDNLGHYDLLTIDGQELLFVYMSWDIYTPEVDWMNDVLKKYPDRKAVICIHGGINANAEQSYFSNLLLDKVCKENTNVLAILNGHYHGSSMNFVGFDDNGDGVNDRTVYQICTDYQSAPEGGQGYIKMLYFDLANDKIYLNSYSPVLDDMNYYDTPKLSGYDAGTIASNIDITELNVDFDQNTVKTLAVSEVKASLLTNNVLGSEQANGNTIVQLKIGESKMKTVYAKVLDAEGKTVAYSALAIYSKASDQVVNDTGGNGEINQYLIASSLPSTGDNNSLLFMFILLFGSGIILTFVTKKNKWWIQIEKTK</sequence>
<name>A0A1I0P8I9_9FIRM</name>
<evidence type="ECO:0000313" key="3">
    <source>
        <dbReference type="EMBL" id="SEW10591.1"/>
    </source>
</evidence>
<dbReference type="Gene3D" id="3.60.21.10">
    <property type="match status" value="1"/>
</dbReference>
<evidence type="ECO:0000313" key="4">
    <source>
        <dbReference type="Proteomes" id="UP000199701"/>
    </source>
</evidence>
<keyword evidence="1" id="KW-1133">Transmembrane helix</keyword>